<accession>A0AAQ3U122</accession>
<name>A0AAQ3U122_PASNO</name>
<proteinExistence type="predicted"/>
<evidence type="ECO:0000313" key="2">
    <source>
        <dbReference type="Proteomes" id="UP001341281"/>
    </source>
</evidence>
<dbReference type="Proteomes" id="UP001341281">
    <property type="component" value="Chromosome 06"/>
</dbReference>
<dbReference type="PANTHER" id="PTHR48258">
    <property type="entry name" value="DUF4218 DOMAIN-CONTAINING PROTEIN-RELATED"/>
    <property type="match status" value="1"/>
</dbReference>
<dbReference type="AlphaFoldDB" id="A0AAQ3U122"/>
<evidence type="ECO:0000313" key="1">
    <source>
        <dbReference type="EMBL" id="WVZ80882.1"/>
    </source>
</evidence>
<reference evidence="1 2" key="1">
    <citation type="submission" date="2024-02" db="EMBL/GenBank/DDBJ databases">
        <title>High-quality chromosome-scale genome assembly of Pensacola bahiagrass (Paspalum notatum Flugge var. saurae).</title>
        <authorList>
            <person name="Vega J.M."/>
            <person name="Podio M."/>
            <person name="Orjuela J."/>
            <person name="Siena L.A."/>
            <person name="Pessino S.C."/>
            <person name="Combes M.C."/>
            <person name="Mariac C."/>
            <person name="Albertini E."/>
            <person name="Pupilli F."/>
            <person name="Ortiz J.P.A."/>
            <person name="Leblanc O."/>
        </authorList>
    </citation>
    <scope>NUCLEOTIDE SEQUENCE [LARGE SCALE GENOMIC DNA]</scope>
    <source>
        <strain evidence="1">R1</strain>
        <tissue evidence="1">Leaf</tissue>
    </source>
</reference>
<dbReference type="EMBL" id="CP144750">
    <property type="protein sequence ID" value="WVZ80882.1"/>
    <property type="molecule type" value="Genomic_DNA"/>
</dbReference>
<keyword evidence="2" id="KW-1185">Reference proteome</keyword>
<protein>
    <submittedName>
        <fullName evidence="1">Uncharacterized protein</fullName>
    </submittedName>
</protein>
<sequence length="227" mass="26411">MFRDELEREGVPNIERMLQQGFETWFRNHIMRLRFTNQENIDEDLFSLACGPDFRVRKYSSCIVNGVQFNTADRDKNKKTQNSGVMAQGTHNGQFKLDGKRTELKDDGFLKASISLWYEDDSLIFVNSSKEGLLFARHKFRETEGVQYNAPAYQEDECCEEEGRRKSVSDITNDEPLNRYDEQGPLFEAAEIANLVKEKNKNGMRVMAKIKLTQFWSIAKKMKDLPK</sequence>
<organism evidence="1 2">
    <name type="scientific">Paspalum notatum var. saurae</name>
    <dbReference type="NCBI Taxonomy" id="547442"/>
    <lineage>
        <taxon>Eukaryota</taxon>
        <taxon>Viridiplantae</taxon>
        <taxon>Streptophyta</taxon>
        <taxon>Embryophyta</taxon>
        <taxon>Tracheophyta</taxon>
        <taxon>Spermatophyta</taxon>
        <taxon>Magnoliopsida</taxon>
        <taxon>Liliopsida</taxon>
        <taxon>Poales</taxon>
        <taxon>Poaceae</taxon>
        <taxon>PACMAD clade</taxon>
        <taxon>Panicoideae</taxon>
        <taxon>Andropogonodae</taxon>
        <taxon>Paspaleae</taxon>
        <taxon>Paspalinae</taxon>
        <taxon>Paspalum</taxon>
    </lineage>
</organism>
<dbReference type="PANTHER" id="PTHR48258:SF14">
    <property type="entry name" value="OS02G0583300 PROTEIN"/>
    <property type="match status" value="1"/>
</dbReference>
<gene>
    <name evidence="1" type="ORF">U9M48_028320</name>
</gene>